<feature type="compositionally biased region" description="Acidic residues" evidence="7">
    <location>
        <begin position="430"/>
        <end position="442"/>
    </location>
</feature>
<feature type="compositionally biased region" description="Basic and acidic residues" evidence="7">
    <location>
        <begin position="34"/>
        <end position="57"/>
    </location>
</feature>
<dbReference type="STRING" id="215250.A0A316YVM4"/>
<dbReference type="GO" id="GO:0031511">
    <property type="term" value="C:Mis6-Sim4 complex"/>
    <property type="evidence" value="ECO:0007669"/>
    <property type="project" value="TreeGrafter"/>
</dbReference>
<evidence type="ECO:0000256" key="2">
    <source>
        <dbReference type="ARBA" id="ARBA00004584"/>
    </source>
</evidence>
<keyword evidence="4" id="KW-0158">Chromosome</keyword>
<dbReference type="PANTHER" id="PTHR14582:SF1">
    <property type="entry name" value="CENTROMERE PROTEIN O"/>
    <property type="match status" value="1"/>
</dbReference>
<keyword evidence="9" id="KW-1185">Reference proteome</keyword>
<reference evidence="8 9" key="1">
    <citation type="journal article" date="2018" name="Mol. Biol. Evol.">
        <title>Broad Genomic Sampling Reveals a Smut Pathogenic Ancestry of the Fungal Clade Ustilaginomycotina.</title>
        <authorList>
            <person name="Kijpornyongpan T."/>
            <person name="Mondo S.J."/>
            <person name="Barry K."/>
            <person name="Sandor L."/>
            <person name="Lee J."/>
            <person name="Lipzen A."/>
            <person name="Pangilinan J."/>
            <person name="LaButti K."/>
            <person name="Hainaut M."/>
            <person name="Henrissat B."/>
            <person name="Grigoriev I.V."/>
            <person name="Spatafora J.W."/>
            <person name="Aime M.C."/>
        </authorList>
    </citation>
    <scope>NUCLEOTIDE SEQUENCE [LARGE SCALE GENOMIC DNA]</scope>
    <source>
        <strain evidence="8 9">MCA 4198</strain>
    </source>
</reference>
<dbReference type="GeneID" id="37042343"/>
<evidence type="ECO:0000313" key="8">
    <source>
        <dbReference type="EMBL" id="PWN93241.1"/>
    </source>
</evidence>
<evidence type="ECO:0000256" key="6">
    <source>
        <dbReference type="ARBA" id="ARBA00023328"/>
    </source>
</evidence>
<dbReference type="InterPro" id="IPR018464">
    <property type="entry name" value="CENP-O"/>
</dbReference>
<feature type="region of interest" description="Disordered" evidence="7">
    <location>
        <begin position="34"/>
        <end position="60"/>
    </location>
</feature>
<accession>A0A316YVM4</accession>
<comment type="similarity">
    <text evidence="3">Belongs to the CENP-O/MCM21 family.</text>
</comment>
<name>A0A316YVM4_9BASI</name>
<dbReference type="OrthoDB" id="514248at2759"/>
<feature type="region of interest" description="Disordered" evidence="7">
    <location>
        <begin position="1"/>
        <end position="20"/>
    </location>
</feature>
<dbReference type="RefSeq" id="XP_025380439.1">
    <property type="nucleotide sequence ID" value="XM_025520427.1"/>
</dbReference>
<evidence type="ECO:0000256" key="5">
    <source>
        <dbReference type="ARBA" id="ARBA00023242"/>
    </source>
</evidence>
<comment type="subcellular location">
    <subcellularLocation>
        <location evidence="2">Chromosome</location>
        <location evidence="2">Centromere</location>
    </subcellularLocation>
    <subcellularLocation>
        <location evidence="1">Nucleus</location>
    </subcellularLocation>
</comment>
<keyword evidence="6" id="KW-0137">Centromere</keyword>
<proteinExistence type="inferred from homology"/>
<feature type="region of interest" description="Disordered" evidence="7">
    <location>
        <begin position="414"/>
        <end position="443"/>
    </location>
</feature>
<evidence type="ECO:0000256" key="1">
    <source>
        <dbReference type="ARBA" id="ARBA00004123"/>
    </source>
</evidence>
<dbReference type="InParanoid" id="A0A316YVM4"/>
<evidence type="ECO:0000313" key="9">
    <source>
        <dbReference type="Proteomes" id="UP000245768"/>
    </source>
</evidence>
<dbReference type="Pfam" id="PF09496">
    <property type="entry name" value="CENP-O"/>
    <property type="match status" value="1"/>
</dbReference>
<dbReference type="GO" id="GO:0005634">
    <property type="term" value="C:nucleus"/>
    <property type="evidence" value="ECO:0007669"/>
    <property type="project" value="UniProtKB-SubCell"/>
</dbReference>
<dbReference type="EMBL" id="KZ819634">
    <property type="protein sequence ID" value="PWN93241.1"/>
    <property type="molecule type" value="Genomic_DNA"/>
</dbReference>
<keyword evidence="5" id="KW-0539">Nucleus</keyword>
<dbReference type="Proteomes" id="UP000245768">
    <property type="component" value="Unassembled WGS sequence"/>
</dbReference>
<feature type="compositionally biased region" description="Low complexity" evidence="7">
    <location>
        <begin position="1"/>
        <end position="11"/>
    </location>
</feature>
<gene>
    <name evidence="8" type="ORF">FA10DRAFT_263916</name>
</gene>
<sequence>MGDPSAASSSSSHEKESLTALQLRVSQLKARRESLKAQLEDKRQRADAKKAADDAAHDALTGPVELTDSIRELSKELSDMEEKAILYRTTGWTCFEMDLDVGRRERAARKGQAEGDPHMGEKSGLGLGVRLETFWRGRFYEPFYLVFAQESQLLRDTARTVSEFDRNAVERLDEGQRQESSKLNPGVRLRSHTIPQFVPLQDLLKRYLKPESPRDIDDEDETHIRGGFELLNVLMHRESLELFLSHLHCYLQAFVSRRQQALLLRDLAIPGLPPSDAGGSLEAFFTASLSQISIRWLMPVPTLEDLHRLQGEHVDSDASRKRKRKEGQMNVVVEIFLLYEDLQHDRLGPLAKEPSQWISSIRALNRNQQTGTKGTAGVVLVEVLRSRVPSSKRGSTAVLNNAISKEPRRFRREDLEARFLSPAAESTSTEPDDDEDQSPELDEALKDVLGTVWREEVLRQLT</sequence>
<organism evidence="8 9">
    <name type="scientific">Acaromyces ingoldii</name>
    <dbReference type="NCBI Taxonomy" id="215250"/>
    <lineage>
        <taxon>Eukaryota</taxon>
        <taxon>Fungi</taxon>
        <taxon>Dikarya</taxon>
        <taxon>Basidiomycota</taxon>
        <taxon>Ustilaginomycotina</taxon>
        <taxon>Exobasidiomycetes</taxon>
        <taxon>Exobasidiales</taxon>
        <taxon>Cryptobasidiaceae</taxon>
        <taxon>Acaromyces</taxon>
    </lineage>
</organism>
<evidence type="ECO:0000256" key="7">
    <source>
        <dbReference type="SAM" id="MobiDB-lite"/>
    </source>
</evidence>
<protein>
    <submittedName>
        <fullName evidence="8">Uncharacterized protein</fullName>
    </submittedName>
</protein>
<dbReference type="AlphaFoldDB" id="A0A316YVM4"/>
<evidence type="ECO:0000256" key="4">
    <source>
        <dbReference type="ARBA" id="ARBA00022454"/>
    </source>
</evidence>
<evidence type="ECO:0000256" key="3">
    <source>
        <dbReference type="ARBA" id="ARBA00007321"/>
    </source>
</evidence>
<dbReference type="PANTHER" id="PTHR14582">
    <property type="entry name" value="INNER KINETOCHORE SUBUNIT MAL2"/>
    <property type="match status" value="1"/>
</dbReference>